<evidence type="ECO:0000256" key="1">
    <source>
        <dbReference type="SAM" id="MobiDB-lite"/>
    </source>
</evidence>
<reference evidence="2 3" key="1">
    <citation type="submission" date="2019-05" db="EMBL/GenBank/DDBJ databases">
        <title>Another draft genome of Portunus trituberculatus and its Hox gene families provides insights of decapod evolution.</title>
        <authorList>
            <person name="Jeong J.-H."/>
            <person name="Song I."/>
            <person name="Kim S."/>
            <person name="Choi T."/>
            <person name="Kim D."/>
            <person name="Ryu S."/>
            <person name="Kim W."/>
        </authorList>
    </citation>
    <scope>NUCLEOTIDE SEQUENCE [LARGE SCALE GENOMIC DNA]</scope>
    <source>
        <tissue evidence="2">Muscle</tissue>
    </source>
</reference>
<dbReference type="EMBL" id="VSRR010004710">
    <property type="protein sequence ID" value="MPC40486.1"/>
    <property type="molecule type" value="Genomic_DNA"/>
</dbReference>
<feature type="region of interest" description="Disordered" evidence="1">
    <location>
        <begin position="47"/>
        <end position="66"/>
    </location>
</feature>
<dbReference type="Proteomes" id="UP000324222">
    <property type="component" value="Unassembled WGS sequence"/>
</dbReference>
<name>A0A5B7F526_PORTR</name>
<evidence type="ECO:0000313" key="3">
    <source>
        <dbReference type="Proteomes" id="UP000324222"/>
    </source>
</evidence>
<feature type="compositionally biased region" description="Basic and acidic residues" evidence="1">
    <location>
        <begin position="54"/>
        <end position="66"/>
    </location>
</feature>
<keyword evidence="3" id="KW-1185">Reference proteome</keyword>
<evidence type="ECO:0000313" key="2">
    <source>
        <dbReference type="EMBL" id="MPC40486.1"/>
    </source>
</evidence>
<sequence>MVEPVTNKTRPTAEAMSPICIVIQDVEYLYCKGWRISRVQLLAPLPKSGGQEAHQVREPDQNRGSR</sequence>
<gene>
    <name evidence="2" type="ORF">E2C01_034047</name>
</gene>
<accession>A0A5B7F526</accession>
<proteinExistence type="predicted"/>
<comment type="caution">
    <text evidence="2">The sequence shown here is derived from an EMBL/GenBank/DDBJ whole genome shotgun (WGS) entry which is preliminary data.</text>
</comment>
<organism evidence="2 3">
    <name type="scientific">Portunus trituberculatus</name>
    <name type="common">Swimming crab</name>
    <name type="synonym">Neptunus trituberculatus</name>
    <dbReference type="NCBI Taxonomy" id="210409"/>
    <lineage>
        <taxon>Eukaryota</taxon>
        <taxon>Metazoa</taxon>
        <taxon>Ecdysozoa</taxon>
        <taxon>Arthropoda</taxon>
        <taxon>Crustacea</taxon>
        <taxon>Multicrustacea</taxon>
        <taxon>Malacostraca</taxon>
        <taxon>Eumalacostraca</taxon>
        <taxon>Eucarida</taxon>
        <taxon>Decapoda</taxon>
        <taxon>Pleocyemata</taxon>
        <taxon>Brachyura</taxon>
        <taxon>Eubrachyura</taxon>
        <taxon>Portunoidea</taxon>
        <taxon>Portunidae</taxon>
        <taxon>Portuninae</taxon>
        <taxon>Portunus</taxon>
    </lineage>
</organism>
<dbReference type="AlphaFoldDB" id="A0A5B7F526"/>
<protein>
    <submittedName>
        <fullName evidence="2">Uncharacterized protein</fullName>
    </submittedName>
</protein>